<reference evidence="3" key="1">
    <citation type="submission" date="2020-05" db="EMBL/GenBank/DDBJ databases">
        <authorList>
            <person name="Chiriac C."/>
            <person name="Salcher M."/>
            <person name="Ghai R."/>
            <person name="Kavagutti S V."/>
        </authorList>
    </citation>
    <scope>NUCLEOTIDE SEQUENCE</scope>
</reference>
<accession>A0A6J7GSK5</accession>
<protein>
    <submittedName>
        <fullName evidence="3">Unannotated protein</fullName>
    </submittedName>
</protein>
<evidence type="ECO:0000259" key="1">
    <source>
        <dbReference type="Pfam" id="PF01575"/>
    </source>
</evidence>
<dbReference type="PANTHER" id="PTHR43437">
    <property type="entry name" value="HYDROXYACYL-THIOESTER DEHYDRATASE TYPE 2, MITOCHONDRIAL-RELATED"/>
    <property type="match status" value="1"/>
</dbReference>
<dbReference type="Pfam" id="PF01575">
    <property type="entry name" value="MaoC_dehydratas"/>
    <property type="match status" value="1"/>
</dbReference>
<dbReference type="GO" id="GO:0019171">
    <property type="term" value="F:(3R)-hydroxyacyl-[acyl-carrier-protein] dehydratase activity"/>
    <property type="evidence" value="ECO:0007669"/>
    <property type="project" value="TreeGrafter"/>
</dbReference>
<dbReference type="SUPFAM" id="SSF54637">
    <property type="entry name" value="Thioesterase/thiol ester dehydrase-isomerase"/>
    <property type="match status" value="2"/>
</dbReference>
<dbReference type="InterPro" id="IPR039569">
    <property type="entry name" value="FAS1-like_DH_region"/>
</dbReference>
<name>A0A6J7GSK5_9ZZZZ</name>
<dbReference type="AlphaFoldDB" id="A0A6J7GSK5"/>
<dbReference type="Pfam" id="PF13452">
    <property type="entry name" value="FAS1_DH_region"/>
    <property type="match status" value="1"/>
</dbReference>
<dbReference type="Gene3D" id="3.10.129.10">
    <property type="entry name" value="Hotdog Thioesterase"/>
    <property type="match status" value="2"/>
</dbReference>
<dbReference type="EMBL" id="CAFBMH010000048">
    <property type="protein sequence ID" value="CAB4910184.1"/>
    <property type="molecule type" value="Genomic_DNA"/>
</dbReference>
<dbReference type="InterPro" id="IPR029069">
    <property type="entry name" value="HotDog_dom_sf"/>
</dbReference>
<dbReference type="InterPro" id="IPR002539">
    <property type="entry name" value="MaoC-like_dom"/>
</dbReference>
<dbReference type="InterPro" id="IPR050965">
    <property type="entry name" value="UPF0336/Enoyl-CoA_hydratase"/>
</dbReference>
<dbReference type="PANTHER" id="PTHR43437:SF3">
    <property type="entry name" value="HYDROXYACYL-THIOESTER DEHYDRATASE TYPE 2, MITOCHONDRIAL"/>
    <property type="match status" value="1"/>
</dbReference>
<evidence type="ECO:0000313" key="3">
    <source>
        <dbReference type="EMBL" id="CAB4910184.1"/>
    </source>
</evidence>
<feature type="domain" description="FAS1-like dehydratase" evidence="2">
    <location>
        <begin position="18"/>
        <end position="134"/>
    </location>
</feature>
<dbReference type="GO" id="GO:0006633">
    <property type="term" value="P:fatty acid biosynthetic process"/>
    <property type="evidence" value="ECO:0007669"/>
    <property type="project" value="TreeGrafter"/>
</dbReference>
<sequence>MVVNAVQPNDDLWSGPTHDFSFPVEAGHVLAFLRAIGENDPQTVAPPTFAAATDHFDPHYLRRPPRGSGWGNGLPESNLHVEQHFDYTRPVQVGEMLTARKGPGRRWSKTGRSGVLQFVEERTELRDSDGDAVVVMRWVDVHAERSHADLTKAQLDRVSVALPPGAVVVAEQLSRTQFVMYAGASGDFHPLHHDEDLARRHGYPSVFAPGMLTMALTARALTDLVGHERLRSFGGRFRSQVWPGDTLHAIVTEHGATDRPDAAGSAFTVTTYNQNGGLVFEATATTR</sequence>
<feature type="domain" description="MaoC-like" evidence="1">
    <location>
        <begin position="172"/>
        <end position="259"/>
    </location>
</feature>
<organism evidence="3">
    <name type="scientific">freshwater metagenome</name>
    <dbReference type="NCBI Taxonomy" id="449393"/>
    <lineage>
        <taxon>unclassified sequences</taxon>
        <taxon>metagenomes</taxon>
        <taxon>ecological metagenomes</taxon>
    </lineage>
</organism>
<gene>
    <name evidence="3" type="ORF">UFOPK3543_01445</name>
</gene>
<proteinExistence type="predicted"/>
<evidence type="ECO:0000259" key="2">
    <source>
        <dbReference type="Pfam" id="PF13452"/>
    </source>
</evidence>